<dbReference type="GO" id="GO:0030141">
    <property type="term" value="C:secretory granule"/>
    <property type="evidence" value="ECO:0007669"/>
    <property type="project" value="InterPro"/>
</dbReference>
<feature type="chain" id="PRO_5042285344" description="Receptor-type tyrosine-protein phosphatase N2" evidence="10">
    <location>
        <begin position="21"/>
        <end position="814"/>
    </location>
</feature>
<dbReference type="SMART" id="SM00194">
    <property type="entry name" value="PTPc"/>
    <property type="match status" value="1"/>
</dbReference>
<evidence type="ECO:0000256" key="5">
    <source>
        <dbReference type="ARBA" id="ARBA00023136"/>
    </source>
</evidence>
<dbReference type="PANTHER" id="PTHR46106:SF4">
    <property type="entry name" value="IA-2 PROTEIN TYROSINE PHOSPHATASE, ISOFORM C"/>
    <property type="match status" value="1"/>
</dbReference>
<dbReference type="PROSITE" id="PS51257">
    <property type="entry name" value="PROKAR_LIPOPROTEIN"/>
    <property type="match status" value="1"/>
</dbReference>
<keyword evidence="2 9" id="KW-0812">Transmembrane</keyword>
<evidence type="ECO:0008006" key="15">
    <source>
        <dbReference type="Google" id="ProtNLM"/>
    </source>
</evidence>
<evidence type="ECO:0000256" key="8">
    <source>
        <dbReference type="SAM" id="MobiDB-lite"/>
    </source>
</evidence>
<protein>
    <recommendedName>
        <fullName evidence="15">Receptor-type tyrosine-protein phosphatase N2</fullName>
    </recommendedName>
</protein>
<keyword evidence="3 10" id="KW-0732">Signal</keyword>
<evidence type="ECO:0000313" key="14">
    <source>
        <dbReference type="WBParaSite" id="MBELARI_LOCUS10635"/>
    </source>
</evidence>
<dbReference type="WBParaSite" id="MBELARI_LOCUS10635">
    <property type="protein sequence ID" value="MBELARI_LOCUS10635"/>
    <property type="gene ID" value="MBELARI_LOCUS10635"/>
</dbReference>
<dbReference type="FunFam" id="3.90.190.10:FF:000017">
    <property type="entry name" value="receptor-type tyrosine-protein phosphatase-like N isoform X2"/>
    <property type="match status" value="1"/>
</dbReference>
<dbReference type="InterPro" id="IPR033522">
    <property type="entry name" value="IA-2/IA-2_beta"/>
</dbReference>
<dbReference type="InterPro" id="IPR000242">
    <property type="entry name" value="PTP_cat"/>
</dbReference>
<dbReference type="GO" id="GO:0004725">
    <property type="term" value="F:protein tyrosine phosphatase activity"/>
    <property type="evidence" value="ECO:0007669"/>
    <property type="project" value="InterPro"/>
</dbReference>
<organism evidence="13 14">
    <name type="scientific">Mesorhabditis belari</name>
    <dbReference type="NCBI Taxonomy" id="2138241"/>
    <lineage>
        <taxon>Eukaryota</taxon>
        <taxon>Metazoa</taxon>
        <taxon>Ecdysozoa</taxon>
        <taxon>Nematoda</taxon>
        <taxon>Chromadorea</taxon>
        <taxon>Rhabditida</taxon>
        <taxon>Rhabditina</taxon>
        <taxon>Rhabditomorpha</taxon>
        <taxon>Rhabditoidea</taxon>
        <taxon>Rhabditidae</taxon>
        <taxon>Mesorhabditinae</taxon>
        <taxon>Mesorhabditis</taxon>
    </lineage>
</organism>
<dbReference type="PANTHER" id="PTHR46106">
    <property type="entry name" value="IA-2 PROTEIN TYROSINE PHOSPHATASE, ISOFORM C"/>
    <property type="match status" value="1"/>
</dbReference>
<dbReference type="Gene3D" id="3.90.190.10">
    <property type="entry name" value="Protein tyrosine phosphatase superfamily"/>
    <property type="match status" value="1"/>
</dbReference>
<comment type="subcellular location">
    <subcellularLocation>
        <location evidence="1">Cytoplasmic vesicle membrane</location>
        <topology evidence="1">Single-pass type I membrane protein</topology>
    </subcellularLocation>
</comment>
<dbReference type="GO" id="GO:0030659">
    <property type="term" value="C:cytoplasmic vesicle membrane"/>
    <property type="evidence" value="ECO:0007669"/>
    <property type="project" value="UniProtKB-SubCell"/>
</dbReference>
<evidence type="ECO:0000256" key="3">
    <source>
        <dbReference type="ARBA" id="ARBA00022729"/>
    </source>
</evidence>
<keyword evidence="7" id="KW-0968">Cytoplasmic vesicle</keyword>
<feature type="transmembrane region" description="Helical" evidence="9">
    <location>
        <begin position="442"/>
        <end position="467"/>
    </location>
</feature>
<feature type="domain" description="Tyrosine specific protein phosphatases" evidence="12">
    <location>
        <begin position="723"/>
        <end position="795"/>
    </location>
</feature>
<evidence type="ECO:0000256" key="9">
    <source>
        <dbReference type="SAM" id="Phobius"/>
    </source>
</evidence>
<dbReference type="GO" id="GO:0051046">
    <property type="term" value="P:regulation of secretion"/>
    <property type="evidence" value="ECO:0007669"/>
    <property type="project" value="TreeGrafter"/>
</dbReference>
<feature type="region of interest" description="Disordered" evidence="8">
    <location>
        <begin position="502"/>
        <end position="524"/>
    </location>
</feature>
<keyword evidence="5 9" id="KW-0472">Membrane</keyword>
<evidence type="ECO:0000256" key="7">
    <source>
        <dbReference type="ARBA" id="ARBA00023329"/>
    </source>
</evidence>
<keyword evidence="6" id="KW-0325">Glycoprotein</keyword>
<dbReference type="PRINTS" id="PR00700">
    <property type="entry name" value="PRTYPHPHTASE"/>
</dbReference>
<feature type="compositionally biased region" description="Polar residues" evidence="8">
    <location>
        <begin position="510"/>
        <end position="524"/>
    </location>
</feature>
<evidence type="ECO:0000259" key="12">
    <source>
        <dbReference type="PROSITE" id="PS50056"/>
    </source>
</evidence>
<dbReference type="SUPFAM" id="SSF52799">
    <property type="entry name" value="(Phosphotyrosine protein) phosphatases II"/>
    <property type="match status" value="1"/>
</dbReference>
<dbReference type="SMART" id="SM00404">
    <property type="entry name" value="PTPc_motif"/>
    <property type="match status" value="1"/>
</dbReference>
<dbReference type="Proteomes" id="UP000887575">
    <property type="component" value="Unassembled WGS sequence"/>
</dbReference>
<name>A0AAF3E9Q3_9BILA</name>
<evidence type="ECO:0000256" key="4">
    <source>
        <dbReference type="ARBA" id="ARBA00022989"/>
    </source>
</evidence>
<accession>A0AAF3E9Q3</accession>
<evidence type="ECO:0000256" key="6">
    <source>
        <dbReference type="ARBA" id="ARBA00023180"/>
    </source>
</evidence>
<keyword evidence="13" id="KW-1185">Reference proteome</keyword>
<evidence type="ECO:0000259" key="11">
    <source>
        <dbReference type="PROSITE" id="PS50055"/>
    </source>
</evidence>
<evidence type="ECO:0000256" key="10">
    <source>
        <dbReference type="SAM" id="SignalP"/>
    </source>
</evidence>
<dbReference type="PROSITE" id="PS50055">
    <property type="entry name" value="TYR_PHOSPHATASE_PTP"/>
    <property type="match status" value="1"/>
</dbReference>
<dbReference type="InterPro" id="IPR029021">
    <property type="entry name" value="Prot-tyrosine_phosphatase-like"/>
</dbReference>
<evidence type="ECO:0000256" key="2">
    <source>
        <dbReference type="ARBA" id="ARBA00022692"/>
    </source>
</evidence>
<evidence type="ECO:0000256" key="1">
    <source>
        <dbReference type="ARBA" id="ARBA00004358"/>
    </source>
</evidence>
<dbReference type="InterPro" id="IPR000387">
    <property type="entry name" value="Tyr_Pase_dom"/>
</dbReference>
<keyword evidence="4 9" id="KW-1133">Transmembrane helix</keyword>
<dbReference type="Pfam" id="PF00102">
    <property type="entry name" value="Y_phosphatase"/>
    <property type="match status" value="1"/>
</dbReference>
<reference evidence="14" key="1">
    <citation type="submission" date="2024-02" db="UniProtKB">
        <authorList>
            <consortium name="WormBaseParasite"/>
        </authorList>
    </citation>
    <scope>IDENTIFICATION</scope>
</reference>
<dbReference type="PROSITE" id="PS50056">
    <property type="entry name" value="TYR_PHOSPHATASE_2"/>
    <property type="match status" value="1"/>
</dbReference>
<proteinExistence type="predicted"/>
<evidence type="ECO:0000313" key="13">
    <source>
        <dbReference type="Proteomes" id="UP000887575"/>
    </source>
</evidence>
<feature type="domain" description="Tyrosine-protein phosphatase" evidence="11">
    <location>
        <begin position="575"/>
        <end position="804"/>
    </location>
</feature>
<dbReference type="GO" id="GO:0045202">
    <property type="term" value="C:synapse"/>
    <property type="evidence" value="ECO:0007669"/>
    <property type="project" value="TreeGrafter"/>
</dbReference>
<dbReference type="InterPro" id="IPR003595">
    <property type="entry name" value="Tyr_Pase_cat"/>
</dbReference>
<sequence length="814" mass="91114">MTSSRRVFVLLLLGPQLVAPLLLYGCSLSEDLCEDGETCVNDGLFGQCWAPDSNSARPSVLPALDEAQLELLQLEISRLANEGYEWPDQKAQCVFAYFKLTMAYELQYDPTFCEVRAPANIWALIQLVDMSLKEQKTGLEEVDDGVVMEKRSIIELPDDYVDEQEIGGGQEPSALEELLSGNDAVILEPIDGSEIEVLDEPIENLIRDLNEPPPEIEEDELLLLEPSLVDPVVQEAIEEVLEGRNPDLSSLSDAQLDSLITTVYALRLAHENNATESTTGEAEEAIPLETVEGRQVDVLKKDKEHVGETNLGLENVEHKIVKGTPAVSRVVGNRVYLKVNIKEESQLYPLIEFLQNTIALPNGLLFDDFNFEDGQLSLRISRIEDVPKTDKAEKVIDSVEGVAKAVYKRRKDIARLSGAEVAETGIGIGQESVPVESVERDWLLVPLLFVCAFTITALVSVLGVHIYRQRSYYKGNITSLGGDLEAKAGQEYQELCRQRMLQDTDRPTGSKHSSTSSWCEEGTSQPSIDISTGHVLLNFLQEYINDSKRMEAQWQGLQTYRNESKSRDVGLAHANLNRAVTPYDVNLVRINGEDPDESPYLNASFIYDDDPRQPLYIAAQSPIGNDGAATWWSAVWQHDMCLIVNLSTMEEAKTDGIYWPEHGSTIYGAFEVHLVSEHIWSDDYIVRSFYLKNLKNAQTRTITQFHYLSWKRGEVPITPKTLLEFRRKVNRSYRGRAAPILVHSNQGAGRTGTYSAIDMLCARIQRGVKEIDVVASVEHLRDQRESLVSTEAQFKFIYASVAQEVSSLIKTIPQ</sequence>
<dbReference type="AlphaFoldDB" id="A0AAF3E9Q3"/>
<feature type="signal peptide" evidence="10">
    <location>
        <begin position="1"/>
        <end position="20"/>
    </location>
</feature>